<dbReference type="PANTHER" id="PTHR11938">
    <property type="entry name" value="FAD NADPH DEHYDROGENASE/OXIDOREDUCTASE"/>
    <property type="match status" value="1"/>
</dbReference>
<evidence type="ECO:0000256" key="4">
    <source>
        <dbReference type="ARBA" id="ARBA00022605"/>
    </source>
</evidence>
<proteinExistence type="inferred from homology"/>
<comment type="similarity">
    <text evidence="3">Belongs to the glutamate synthase family.</text>
</comment>
<keyword evidence="7" id="KW-0479">Metal-binding</keyword>
<comment type="cofactor">
    <cofactor evidence="1">
        <name>FMN</name>
        <dbReference type="ChEBI" id="CHEBI:58210"/>
    </cofactor>
</comment>
<evidence type="ECO:0000256" key="13">
    <source>
        <dbReference type="ARBA" id="ARBA00023291"/>
    </source>
</evidence>
<evidence type="ECO:0000256" key="14">
    <source>
        <dbReference type="ARBA" id="ARBA00029440"/>
    </source>
</evidence>
<dbReference type="PANTHER" id="PTHR11938:SF148">
    <property type="entry name" value="GLUTAMATE SYNTHASE [NADPH] LARGE CHAIN"/>
    <property type="match status" value="1"/>
</dbReference>
<keyword evidence="4" id="KW-0028">Amino-acid biosynthesis</keyword>
<sequence length="79" mass="8442">MKAGLYQPDEFKDNCGFGLIAHMQGEPSHHLLQTAVQALTCMTHRGGINADGKTGDGCGLLIQKPDGFLRAMASEHFGV</sequence>
<dbReference type="InterPro" id="IPR050711">
    <property type="entry name" value="ET-N_metabolism_enzyme"/>
</dbReference>
<keyword evidence="8" id="KW-0315">Glutamine amidotransferase</keyword>
<keyword evidence="12" id="KW-0314">Glutamate biosynthesis</keyword>
<feature type="domain" description="Glutamine amidotransferase type-2" evidence="15">
    <location>
        <begin position="15"/>
        <end position="79"/>
    </location>
</feature>
<accession>A0A656JQF9</accession>
<dbReference type="GO" id="GO:0046872">
    <property type="term" value="F:metal ion binding"/>
    <property type="evidence" value="ECO:0007669"/>
    <property type="project" value="UniProtKB-KW"/>
</dbReference>
<evidence type="ECO:0000256" key="6">
    <source>
        <dbReference type="ARBA" id="ARBA00022643"/>
    </source>
</evidence>
<evidence type="ECO:0000256" key="7">
    <source>
        <dbReference type="ARBA" id="ARBA00022723"/>
    </source>
</evidence>
<name>A0A656JQF9_PSESF</name>
<evidence type="ECO:0000256" key="10">
    <source>
        <dbReference type="ARBA" id="ARBA00023004"/>
    </source>
</evidence>
<evidence type="ECO:0000256" key="3">
    <source>
        <dbReference type="ARBA" id="ARBA00009716"/>
    </source>
</evidence>
<dbReference type="InterPro" id="IPR029055">
    <property type="entry name" value="Ntn_hydrolases_N"/>
</dbReference>
<feature type="non-terminal residue" evidence="16">
    <location>
        <position position="79"/>
    </location>
</feature>
<dbReference type="GO" id="GO:0019676">
    <property type="term" value="P:ammonia assimilation cycle"/>
    <property type="evidence" value="ECO:0007669"/>
    <property type="project" value="TreeGrafter"/>
</dbReference>
<keyword evidence="6" id="KW-0288">FMN</keyword>
<dbReference type="EMBL" id="AOKF01002756">
    <property type="protein sequence ID" value="EPN45315.1"/>
    <property type="molecule type" value="Genomic_DNA"/>
</dbReference>
<dbReference type="GO" id="GO:0004355">
    <property type="term" value="F:glutamate synthase (NADPH) activity"/>
    <property type="evidence" value="ECO:0007669"/>
    <property type="project" value="UniProtKB-EC"/>
</dbReference>
<reference evidence="16 17" key="1">
    <citation type="journal article" date="2013" name="PLoS Pathog.">
        <title>Genomic analysis of the Kiwifruit pathogen Pseudomonas syringae pv. actinidiae provides insight into the origins of an emergent plant disease.</title>
        <authorList>
            <person name="McCann H.C."/>
            <person name="Rikkerink E.H."/>
            <person name="Bertels F."/>
            <person name="Fiers M."/>
            <person name="Lu A."/>
            <person name="Rees-George J."/>
            <person name="Andersen M.T."/>
            <person name="Gleave A.P."/>
            <person name="Haubold B."/>
            <person name="Wohlers M.W."/>
            <person name="Guttman D.S."/>
            <person name="Wang P.W."/>
            <person name="Straub C."/>
            <person name="Vanneste J.L."/>
            <person name="Rainey P.B."/>
            <person name="Templeton M.D."/>
        </authorList>
    </citation>
    <scope>NUCLEOTIDE SEQUENCE [LARGE SCALE GENOMIC DNA]</scope>
    <source>
        <strain evidence="16 17">ICMP 19096</strain>
    </source>
</reference>
<evidence type="ECO:0000256" key="9">
    <source>
        <dbReference type="ARBA" id="ARBA00023002"/>
    </source>
</evidence>
<evidence type="ECO:0000256" key="8">
    <source>
        <dbReference type="ARBA" id="ARBA00022962"/>
    </source>
</evidence>
<evidence type="ECO:0000256" key="5">
    <source>
        <dbReference type="ARBA" id="ARBA00022630"/>
    </source>
</evidence>
<dbReference type="PROSITE" id="PS51278">
    <property type="entry name" value="GATASE_TYPE_2"/>
    <property type="match status" value="1"/>
</dbReference>
<gene>
    <name evidence="16" type="primary">gltB</name>
    <name evidence="16" type="ORF">A245_32303</name>
</gene>
<keyword evidence="5" id="KW-0285">Flavoprotein</keyword>
<evidence type="ECO:0000313" key="16">
    <source>
        <dbReference type="EMBL" id="EPN45315.1"/>
    </source>
</evidence>
<dbReference type="AlphaFoldDB" id="A0A656JQF9"/>
<protein>
    <submittedName>
        <fullName evidence="16">Glutamate synthase subunit alpha</fullName>
        <ecNumber evidence="16">1.4.1.13</ecNumber>
    </submittedName>
</protein>
<dbReference type="SUPFAM" id="SSF56235">
    <property type="entry name" value="N-terminal nucleophile aminohydrolases (Ntn hydrolases)"/>
    <property type="match status" value="1"/>
</dbReference>
<keyword evidence="11" id="KW-0411">Iron-sulfur</keyword>
<dbReference type="Pfam" id="PF00310">
    <property type="entry name" value="GATase_2"/>
    <property type="match status" value="1"/>
</dbReference>
<dbReference type="GO" id="GO:0051538">
    <property type="term" value="F:3 iron, 4 sulfur cluster binding"/>
    <property type="evidence" value="ECO:0007669"/>
    <property type="project" value="UniProtKB-KW"/>
</dbReference>
<dbReference type="Gene3D" id="3.60.20.10">
    <property type="entry name" value="Glutamine Phosphoribosylpyrophosphate, subunit 1, domain 1"/>
    <property type="match status" value="1"/>
</dbReference>
<evidence type="ECO:0000256" key="1">
    <source>
        <dbReference type="ARBA" id="ARBA00001917"/>
    </source>
</evidence>
<keyword evidence="13" id="KW-0003">3Fe-4S</keyword>
<evidence type="ECO:0000256" key="11">
    <source>
        <dbReference type="ARBA" id="ARBA00023014"/>
    </source>
</evidence>
<comment type="cofactor">
    <cofactor evidence="2">
        <name>[3Fe-4S] cluster</name>
        <dbReference type="ChEBI" id="CHEBI:21137"/>
    </cofactor>
</comment>
<organism evidence="16 17">
    <name type="scientific">Pseudomonas syringae pv. actinidiae ICMP 19096</name>
    <dbReference type="NCBI Taxonomy" id="1194405"/>
    <lineage>
        <taxon>Bacteria</taxon>
        <taxon>Pseudomonadati</taxon>
        <taxon>Pseudomonadota</taxon>
        <taxon>Gammaproteobacteria</taxon>
        <taxon>Pseudomonadales</taxon>
        <taxon>Pseudomonadaceae</taxon>
        <taxon>Pseudomonas</taxon>
        <taxon>Pseudomonas syringae</taxon>
    </lineage>
</organism>
<comment type="pathway">
    <text evidence="14">Amino-acid biosynthesis.</text>
</comment>
<dbReference type="EC" id="1.4.1.13" evidence="16"/>
<dbReference type="InterPro" id="IPR017932">
    <property type="entry name" value="GATase_2_dom"/>
</dbReference>
<evidence type="ECO:0000259" key="15">
    <source>
        <dbReference type="PROSITE" id="PS51278"/>
    </source>
</evidence>
<evidence type="ECO:0000313" key="17">
    <source>
        <dbReference type="Proteomes" id="UP000018849"/>
    </source>
</evidence>
<keyword evidence="9 16" id="KW-0560">Oxidoreductase</keyword>
<keyword evidence="10" id="KW-0408">Iron</keyword>
<evidence type="ECO:0000256" key="2">
    <source>
        <dbReference type="ARBA" id="ARBA00001927"/>
    </source>
</evidence>
<dbReference type="GO" id="GO:0006537">
    <property type="term" value="P:glutamate biosynthetic process"/>
    <property type="evidence" value="ECO:0007669"/>
    <property type="project" value="UniProtKB-KW"/>
</dbReference>
<dbReference type="Proteomes" id="UP000018849">
    <property type="component" value="Unassembled WGS sequence"/>
</dbReference>
<comment type="caution">
    <text evidence="16">The sequence shown here is derived from an EMBL/GenBank/DDBJ whole genome shotgun (WGS) entry which is preliminary data.</text>
</comment>
<evidence type="ECO:0000256" key="12">
    <source>
        <dbReference type="ARBA" id="ARBA00023164"/>
    </source>
</evidence>